<dbReference type="GO" id="GO:0046872">
    <property type="term" value="F:metal ion binding"/>
    <property type="evidence" value="ECO:0007669"/>
    <property type="project" value="UniProtKB-KW"/>
</dbReference>
<dbReference type="AlphaFoldDB" id="A0A1X9YRP6"/>
<proteinExistence type="predicted"/>
<dbReference type="GO" id="GO:0070573">
    <property type="term" value="F:metallodipeptidase activity"/>
    <property type="evidence" value="ECO:0007669"/>
    <property type="project" value="InterPro"/>
</dbReference>
<evidence type="ECO:0000256" key="7">
    <source>
        <dbReference type="ARBA" id="ARBA00022645"/>
    </source>
</evidence>
<dbReference type="GO" id="GO:0006508">
    <property type="term" value="P:proteolysis"/>
    <property type="evidence" value="ECO:0007669"/>
    <property type="project" value="UniProtKB-KW"/>
</dbReference>
<evidence type="ECO:0000256" key="6">
    <source>
        <dbReference type="ARBA" id="ARBA00022525"/>
    </source>
</evidence>
<dbReference type="InterPro" id="IPR007484">
    <property type="entry name" value="Peptidase_M28"/>
</dbReference>
<keyword evidence="12" id="KW-0256">Endoplasmic reticulum</keyword>
<evidence type="ECO:0000256" key="18">
    <source>
        <dbReference type="ARBA" id="ARBA00023228"/>
    </source>
</evidence>
<evidence type="ECO:0000256" key="19">
    <source>
        <dbReference type="ARBA" id="ARBA00025833"/>
    </source>
</evidence>
<dbReference type="OrthoDB" id="9769665at2"/>
<evidence type="ECO:0000256" key="8">
    <source>
        <dbReference type="ARBA" id="ARBA00022670"/>
    </source>
</evidence>
<keyword evidence="25" id="KW-1185">Reference proteome</keyword>
<evidence type="ECO:0000256" key="4">
    <source>
        <dbReference type="ARBA" id="ARBA00004613"/>
    </source>
</evidence>
<keyword evidence="6" id="KW-0964">Secreted</keyword>
<feature type="domain" description="Peptidase M28" evidence="23">
    <location>
        <begin position="279"/>
        <end position="471"/>
    </location>
</feature>
<dbReference type="PANTHER" id="PTHR12053">
    <property type="entry name" value="PROTEASE FAMILY M28 PLASMA GLUTAMATE CARBOXYPEPTIDASE-RELATED"/>
    <property type="match status" value="1"/>
</dbReference>
<dbReference type="Pfam" id="PF04389">
    <property type="entry name" value="Peptidase_M28"/>
    <property type="match status" value="1"/>
</dbReference>
<gene>
    <name evidence="24" type="ORF">CA264_08910</name>
</gene>
<keyword evidence="10 22" id="KW-0732">Signal</keyword>
<evidence type="ECO:0000256" key="5">
    <source>
        <dbReference type="ARBA" id="ARBA00014116"/>
    </source>
</evidence>
<dbReference type="Gene3D" id="3.50.30.30">
    <property type="match status" value="1"/>
</dbReference>
<keyword evidence="8" id="KW-0645">Protease</keyword>
<dbReference type="SUPFAM" id="SSF53187">
    <property type="entry name" value="Zn-dependent exopeptidases"/>
    <property type="match status" value="1"/>
</dbReference>
<keyword evidence="16" id="KW-0865">Zymogen</keyword>
<feature type="compositionally biased region" description="Basic and acidic residues" evidence="21">
    <location>
        <begin position="497"/>
        <end position="517"/>
    </location>
</feature>
<evidence type="ECO:0000256" key="17">
    <source>
        <dbReference type="ARBA" id="ARBA00023180"/>
    </source>
</evidence>
<feature type="region of interest" description="Disordered" evidence="21">
    <location>
        <begin position="494"/>
        <end position="517"/>
    </location>
</feature>
<keyword evidence="9" id="KW-0479">Metal-binding</keyword>
<dbReference type="Proteomes" id="UP000266292">
    <property type="component" value="Chromosome"/>
</dbReference>
<name>A0A1X9YRP6_9BACT</name>
<protein>
    <recommendedName>
        <fullName evidence="5">Carboxypeptidase Q</fullName>
    </recommendedName>
    <alternativeName>
        <fullName evidence="20">Plasma glutamate carboxypeptidase</fullName>
    </alternativeName>
</protein>
<keyword evidence="7" id="KW-0121">Carboxypeptidase</keyword>
<evidence type="ECO:0000256" key="3">
    <source>
        <dbReference type="ARBA" id="ARBA00004555"/>
    </source>
</evidence>
<dbReference type="KEGG" id="pact:CA264_08910"/>
<feature type="chain" id="PRO_5010990013" description="Carboxypeptidase Q" evidence="22">
    <location>
        <begin position="22"/>
        <end position="517"/>
    </location>
</feature>
<comment type="subcellular location">
    <subcellularLocation>
        <location evidence="1">Endoplasmic reticulum</location>
    </subcellularLocation>
    <subcellularLocation>
        <location evidence="3">Golgi apparatus</location>
    </subcellularLocation>
    <subcellularLocation>
        <location evidence="2">Lysosome</location>
    </subcellularLocation>
    <subcellularLocation>
        <location evidence="4">Secreted</location>
    </subcellularLocation>
</comment>
<sequence>MKRKVHAFLFLLLLTGGIAQAQVKDPVVEGIVKEANENSQLEVLAHELLDGTGPRLVGTPEMQKAHDWAVAKYKDWGIAAKNEKWGEWRGWQRGVTHVDMVHPRVQSLEATQLAWSPGTKSKGVTAELVVLPDVQDSVAFQKWLPSVKGKLVMISMQQPTGRPDYNWEEFATKESLAKMKEEREAQTAAFNENMKKTGYTSRTLPAALEKAGAAGVVTSNWSRGFGVNKIFGAYTKKIPSIDVALEDYGMLYRLVESGSKPQIRIQAESKELKNAPTFNTVAQIKGTEKPEEYVVLSAHFDSWDGGTGATDNGTGTIVMMEAMRILKKMYPNPKRTIIAGHWGSEEQGLNGSRAFVADHPEIVKNIQAVFNQDNGTGRVVNISGQGFLHAYDYLGRWLSAAPREITSGIETNFPGFPGGGGSDHASFVAAGAPAFMLSSLNWSYGTYTWHTNRDTYDKIVFDDVRNNAILVAILAYKASEDPATANRERIVLPVDSRTGEQRTWPEQREPTRKGGLD</sequence>
<dbReference type="GO" id="GO:0005576">
    <property type="term" value="C:extracellular region"/>
    <property type="evidence" value="ECO:0007669"/>
    <property type="project" value="UniProtKB-SubCell"/>
</dbReference>
<dbReference type="InterPro" id="IPR039866">
    <property type="entry name" value="CPQ"/>
</dbReference>
<evidence type="ECO:0000256" key="20">
    <source>
        <dbReference type="ARBA" id="ARBA00033328"/>
    </source>
</evidence>
<keyword evidence="17" id="KW-0325">Glycoprotein</keyword>
<organism evidence="24 25">
    <name type="scientific">Pontibacter actiniarum</name>
    <dbReference type="NCBI Taxonomy" id="323450"/>
    <lineage>
        <taxon>Bacteria</taxon>
        <taxon>Pseudomonadati</taxon>
        <taxon>Bacteroidota</taxon>
        <taxon>Cytophagia</taxon>
        <taxon>Cytophagales</taxon>
        <taxon>Hymenobacteraceae</taxon>
        <taxon>Pontibacter</taxon>
    </lineage>
</organism>
<keyword evidence="14" id="KW-0333">Golgi apparatus</keyword>
<evidence type="ECO:0000256" key="10">
    <source>
        <dbReference type="ARBA" id="ARBA00022729"/>
    </source>
</evidence>
<keyword evidence="18" id="KW-0458">Lysosome</keyword>
<evidence type="ECO:0000256" key="13">
    <source>
        <dbReference type="ARBA" id="ARBA00022833"/>
    </source>
</evidence>
<evidence type="ECO:0000256" key="22">
    <source>
        <dbReference type="SAM" id="SignalP"/>
    </source>
</evidence>
<evidence type="ECO:0000313" key="25">
    <source>
        <dbReference type="Proteomes" id="UP000266292"/>
    </source>
</evidence>
<dbReference type="GO" id="GO:0005764">
    <property type="term" value="C:lysosome"/>
    <property type="evidence" value="ECO:0007669"/>
    <property type="project" value="UniProtKB-SubCell"/>
</dbReference>
<evidence type="ECO:0000256" key="15">
    <source>
        <dbReference type="ARBA" id="ARBA00023049"/>
    </source>
</evidence>
<evidence type="ECO:0000256" key="21">
    <source>
        <dbReference type="SAM" id="MobiDB-lite"/>
    </source>
</evidence>
<evidence type="ECO:0000313" key="24">
    <source>
        <dbReference type="EMBL" id="ARS35547.1"/>
    </source>
</evidence>
<dbReference type="PANTHER" id="PTHR12053:SF3">
    <property type="entry name" value="CARBOXYPEPTIDASE Q"/>
    <property type="match status" value="1"/>
</dbReference>
<keyword evidence="13" id="KW-0862">Zinc</keyword>
<evidence type="ECO:0000256" key="12">
    <source>
        <dbReference type="ARBA" id="ARBA00022824"/>
    </source>
</evidence>
<keyword evidence="15" id="KW-0482">Metalloprotease</keyword>
<keyword evidence="11" id="KW-0378">Hydrolase</keyword>
<comment type="subunit">
    <text evidence="19">Homodimer. The monomeric form is inactive while the homodimer is active.</text>
</comment>
<dbReference type="STRING" id="709015.GCA_000472485_01794"/>
<evidence type="ECO:0000256" key="16">
    <source>
        <dbReference type="ARBA" id="ARBA00023145"/>
    </source>
</evidence>
<feature type="signal peptide" evidence="22">
    <location>
        <begin position="1"/>
        <end position="21"/>
    </location>
</feature>
<evidence type="ECO:0000256" key="14">
    <source>
        <dbReference type="ARBA" id="ARBA00023034"/>
    </source>
</evidence>
<evidence type="ECO:0000256" key="1">
    <source>
        <dbReference type="ARBA" id="ARBA00004240"/>
    </source>
</evidence>
<dbReference type="Gene3D" id="3.40.630.10">
    <property type="entry name" value="Zn peptidases"/>
    <property type="match status" value="1"/>
</dbReference>
<dbReference type="EMBL" id="CP021235">
    <property type="protein sequence ID" value="ARS35547.1"/>
    <property type="molecule type" value="Genomic_DNA"/>
</dbReference>
<dbReference type="RefSeq" id="WP_025606461.1">
    <property type="nucleotide sequence ID" value="NZ_CP021235.1"/>
</dbReference>
<accession>A0A1X9YRP6</accession>
<evidence type="ECO:0000256" key="9">
    <source>
        <dbReference type="ARBA" id="ARBA00022723"/>
    </source>
</evidence>
<reference evidence="25" key="1">
    <citation type="submission" date="2017-05" db="EMBL/GenBank/DDBJ databases">
        <authorList>
            <person name="Ray J."/>
            <person name="Price M."/>
            <person name="Deutschbauer A."/>
        </authorList>
    </citation>
    <scope>NUCLEOTIDE SEQUENCE [LARGE SCALE GENOMIC DNA]</scope>
    <source>
        <strain evidence="25">DSM 19842</strain>
    </source>
</reference>
<evidence type="ECO:0000256" key="2">
    <source>
        <dbReference type="ARBA" id="ARBA00004371"/>
    </source>
</evidence>
<evidence type="ECO:0000256" key="11">
    <source>
        <dbReference type="ARBA" id="ARBA00022801"/>
    </source>
</evidence>
<dbReference type="GO" id="GO:0004180">
    <property type="term" value="F:carboxypeptidase activity"/>
    <property type="evidence" value="ECO:0007669"/>
    <property type="project" value="UniProtKB-KW"/>
</dbReference>
<evidence type="ECO:0000259" key="23">
    <source>
        <dbReference type="Pfam" id="PF04389"/>
    </source>
</evidence>